<reference evidence="2 3" key="1">
    <citation type="submission" date="2017-12" db="EMBL/GenBank/DDBJ databases">
        <title>Genome Sequence of a Multidrug-Resistant Candida haemulonii Isolate from a Patient with Chronic Leg Ulcers in Israel.</title>
        <authorList>
            <person name="Chow N.A."/>
            <person name="Gade L."/>
            <person name="Batra D."/>
            <person name="Rowe L.A."/>
            <person name="Ben-Ami R."/>
            <person name="Loparev V.N."/>
            <person name="Litvintseva A.P."/>
        </authorList>
    </citation>
    <scope>NUCLEOTIDE SEQUENCE [LARGE SCALE GENOMIC DNA]</scope>
    <source>
        <strain evidence="2 3">B11899</strain>
    </source>
</reference>
<dbReference type="Pfam" id="PF00069">
    <property type="entry name" value="Pkinase"/>
    <property type="match status" value="1"/>
</dbReference>
<name>A0A2V1ALX4_9ASCO</name>
<dbReference type="RefSeq" id="XP_025340010.1">
    <property type="nucleotide sequence ID" value="XM_025485079.1"/>
</dbReference>
<dbReference type="InterPro" id="IPR011989">
    <property type="entry name" value="ARM-like"/>
</dbReference>
<dbReference type="InterPro" id="IPR000719">
    <property type="entry name" value="Prot_kinase_dom"/>
</dbReference>
<dbReference type="GO" id="GO:0004672">
    <property type="term" value="F:protein kinase activity"/>
    <property type="evidence" value="ECO:0007669"/>
    <property type="project" value="InterPro"/>
</dbReference>
<evidence type="ECO:0000259" key="1">
    <source>
        <dbReference type="PROSITE" id="PS50011"/>
    </source>
</evidence>
<feature type="domain" description="Protein kinase" evidence="1">
    <location>
        <begin position="1"/>
        <end position="316"/>
    </location>
</feature>
<dbReference type="SUPFAM" id="SSF56112">
    <property type="entry name" value="Protein kinase-like (PK-like)"/>
    <property type="match status" value="1"/>
</dbReference>
<dbReference type="Proteomes" id="UP000244309">
    <property type="component" value="Unassembled WGS sequence"/>
</dbReference>
<accession>A0A2V1ALX4</accession>
<gene>
    <name evidence="2" type="ORF">CXQ85_001365</name>
</gene>
<evidence type="ECO:0000313" key="3">
    <source>
        <dbReference type="Proteomes" id="UP000244309"/>
    </source>
</evidence>
<dbReference type="OrthoDB" id="79687at2759"/>
<dbReference type="PROSITE" id="PS50011">
    <property type="entry name" value="PROTEIN_KINASE_DOM"/>
    <property type="match status" value="1"/>
</dbReference>
<dbReference type="Gene3D" id="1.10.510.10">
    <property type="entry name" value="Transferase(Phosphotransferase) domain 1"/>
    <property type="match status" value="1"/>
</dbReference>
<organism evidence="2 3">
    <name type="scientific">Candidozyma haemuli</name>
    <dbReference type="NCBI Taxonomy" id="45357"/>
    <lineage>
        <taxon>Eukaryota</taxon>
        <taxon>Fungi</taxon>
        <taxon>Dikarya</taxon>
        <taxon>Ascomycota</taxon>
        <taxon>Saccharomycotina</taxon>
        <taxon>Pichiomycetes</taxon>
        <taxon>Metschnikowiaceae</taxon>
        <taxon>Candidozyma</taxon>
    </lineage>
</organism>
<dbReference type="Gene3D" id="3.30.200.20">
    <property type="entry name" value="Phosphorylase Kinase, domain 1"/>
    <property type="match status" value="1"/>
</dbReference>
<dbReference type="AlphaFoldDB" id="A0A2V1ALX4"/>
<proteinExistence type="predicted"/>
<dbReference type="VEuPathDB" id="FungiDB:CXQ85_001365"/>
<dbReference type="SMART" id="SM00220">
    <property type="entry name" value="S_TKc"/>
    <property type="match status" value="1"/>
</dbReference>
<dbReference type="GeneID" id="37006696"/>
<dbReference type="PANTHER" id="PTHR12984">
    <property type="entry name" value="SCY1-RELATED S/T PROTEIN KINASE-LIKE"/>
    <property type="match status" value="1"/>
</dbReference>
<dbReference type="InterPro" id="IPR051177">
    <property type="entry name" value="CIK-Related_Protein"/>
</dbReference>
<keyword evidence="3" id="KW-1185">Reference proteome</keyword>
<evidence type="ECO:0000313" key="2">
    <source>
        <dbReference type="EMBL" id="PVH19070.1"/>
    </source>
</evidence>
<dbReference type="EMBL" id="PKFO01000001">
    <property type="protein sequence ID" value="PVH19070.1"/>
    <property type="molecule type" value="Genomic_DNA"/>
</dbReference>
<protein>
    <recommendedName>
        <fullName evidence="1">Protein kinase domain-containing protein</fullName>
    </recommendedName>
</protein>
<dbReference type="InterPro" id="IPR011009">
    <property type="entry name" value="Kinase-like_dom_sf"/>
</dbReference>
<comment type="caution">
    <text evidence="2">The sequence shown here is derived from an EMBL/GenBank/DDBJ whole genome shotgun (WGS) entry which is preliminary data.</text>
</comment>
<sequence>MFRNVFKSGIRAIYNVSETPSFHSDYWEIYPAKHKQTGKVVSVHIFDKTSFENLVSKLCSNSPNTKNPRLITTECYELIRTGVSQLTKLKHPQILTVIEALEETKSKFLFVTEPVVGNLQTIGFDENNAAELQKGILEVAKGVQFLHNVCDTVHMNIQPNSIFVNSSGDWKLSSFYFLRTLQEITPRDRENYLIMDVTSVVPFANLNLNYVAPELILDTVGTGLAFANDVWSIGQLIFYLYNRGDCLLACFDNTSIFEYKQAFKKFEQRFYNHSASQLSYIFRSVPEQLWLTLMKILARYPADRLTIDQFIESDFFNGSLIKTMWFIDEFSTKSPEDKLIFLNGVLDNEALIKELPSTFKNNKLLPLMIETIFNELACTSSKTPSLTSNNLVSKALELVMVVGSDLSNLSFQDRIFGALLVDKSSKKNPASPLQSLVTYSISVRLVLVRKLSILHKKLNGKDLTTILKLLSTLCLTYVPNEVDSEKEQIELQDMFLGSLSTVVDSFDYLHIKNDLLPLICQVFKTTTILSTKLQTMETFRLFVNKNIIDEATIKDSILPVFQNLKSRDKRVVDSAINYFVDQTNSGIVKGFDSSVESSLSQCLRLAFGCDNCNRNEFIRFMDTIKAIQDTLVENRLKELPAERTPVNESQKPGTFDALINSASIKGGSRDSAEQVPRSKILQPNRNYAMSMNAEMQNLNTSLDIQHPSMTLISLL</sequence>
<dbReference type="Gene3D" id="1.25.10.10">
    <property type="entry name" value="Leucine-rich Repeat Variant"/>
    <property type="match status" value="1"/>
</dbReference>
<dbReference type="GO" id="GO:0005524">
    <property type="term" value="F:ATP binding"/>
    <property type="evidence" value="ECO:0007669"/>
    <property type="project" value="InterPro"/>
</dbReference>
<dbReference type="PANTHER" id="PTHR12984:SF6">
    <property type="entry name" value="SCY1-LIKE PROTEIN 2"/>
    <property type="match status" value="1"/>
</dbReference>